<dbReference type="RefSeq" id="WP_017710987.1">
    <property type="nucleotide sequence ID" value="NZ_KB235933.1"/>
</dbReference>
<dbReference type="InterPro" id="IPR001296">
    <property type="entry name" value="Glyco_trans_1"/>
</dbReference>
<dbReference type="GO" id="GO:0009103">
    <property type="term" value="P:lipopolysaccharide biosynthetic process"/>
    <property type="evidence" value="ECO:0007669"/>
    <property type="project" value="TreeGrafter"/>
</dbReference>
<evidence type="ECO:0000313" key="4">
    <source>
        <dbReference type="EMBL" id="KKI99767.1"/>
    </source>
</evidence>
<evidence type="ECO:0000259" key="3">
    <source>
        <dbReference type="Pfam" id="PF12000"/>
    </source>
</evidence>
<evidence type="ECO:0000256" key="1">
    <source>
        <dbReference type="ARBA" id="ARBA00022679"/>
    </source>
</evidence>
<gene>
    <name evidence="4" type="ORF">PROH_07810</name>
</gene>
<organism evidence="4 5">
    <name type="scientific">Prochlorothrix hollandica PCC 9006 = CALU 1027</name>
    <dbReference type="NCBI Taxonomy" id="317619"/>
    <lineage>
        <taxon>Bacteria</taxon>
        <taxon>Bacillati</taxon>
        <taxon>Cyanobacteriota</taxon>
        <taxon>Cyanophyceae</taxon>
        <taxon>Prochlorotrichales</taxon>
        <taxon>Prochlorotrichaceae</taxon>
        <taxon>Prochlorothrix</taxon>
    </lineage>
</organism>
<proteinExistence type="predicted"/>
<accession>A0A0M2PXD9</accession>
<dbReference type="Pfam" id="PF00534">
    <property type="entry name" value="Glycos_transf_1"/>
    <property type="match status" value="1"/>
</dbReference>
<dbReference type="EMBL" id="AJTX02000004">
    <property type="protein sequence ID" value="KKI99767.1"/>
    <property type="molecule type" value="Genomic_DNA"/>
</dbReference>
<comment type="caution">
    <text evidence="4">The sequence shown here is derived from an EMBL/GenBank/DDBJ whole genome shotgun (WGS) entry which is preliminary data.</text>
</comment>
<dbReference type="Proteomes" id="UP000034681">
    <property type="component" value="Unassembled WGS sequence"/>
</dbReference>
<keyword evidence="1 4" id="KW-0808">Transferase</keyword>
<protein>
    <submittedName>
        <fullName evidence="4">Glycosyl transferase family 1</fullName>
    </submittedName>
</protein>
<evidence type="ECO:0000259" key="2">
    <source>
        <dbReference type="Pfam" id="PF00534"/>
    </source>
</evidence>
<dbReference type="SUPFAM" id="SSF53756">
    <property type="entry name" value="UDP-Glycosyltransferase/glycogen phosphorylase"/>
    <property type="match status" value="1"/>
</dbReference>
<sequence>MRILFLHRNFPAQFRHLALVLAQDPAHQVVFITARPEGQLPGVHKYLYQVNRSVSPQTHRYVRPLEEAVGDGQAAWRVARHLKIQQGFEPDLIYSHVGWGPGLFLRDLFPKARYLGFFEWYYHARGTDADFDPADPIDEDGAARIHVKNASILLELAHCDGGVVPTNWQKQQFPPEFQPKLRVLHDGIDTDFFQPQPGQDLAWTPLAPLPPDPQAAWRAAPPLTPTADHMPYFWDQALDLRGQREIVTYVGRGMEPYRGFPQFMAAIALVLRRRPTCQVVIVGEDRVAYGQQLPDGKSHGQECLSRLDLPRSRIHFTGRIPYDRLRQVYQASAVHVYLTRPFVLSWSLLESMACGAVVLGSRTPPVEEVITDGFNGFLVDFFDVEAIAAQIETLLDRQQDLGSVRAQARQTVVDRYNLAQLLPEHCRFLQTLVTGPDPQGQAT</sequence>
<dbReference type="Gene3D" id="3.40.50.2000">
    <property type="entry name" value="Glycogen Phosphorylase B"/>
    <property type="match status" value="2"/>
</dbReference>
<feature type="domain" description="Glycosyl transferase family 1" evidence="2">
    <location>
        <begin position="235"/>
        <end position="409"/>
    </location>
</feature>
<name>A0A0M2PXD9_PROHO</name>
<dbReference type="PANTHER" id="PTHR46401:SF2">
    <property type="entry name" value="GLYCOSYLTRANSFERASE WBBK-RELATED"/>
    <property type="match status" value="1"/>
</dbReference>
<keyword evidence="5" id="KW-1185">Reference proteome</keyword>
<dbReference type="AlphaFoldDB" id="A0A0M2PXD9"/>
<dbReference type="STRING" id="317619.GCA_000332315_00301"/>
<dbReference type="OrthoDB" id="5416057at2"/>
<reference evidence="4" key="1">
    <citation type="submission" date="2012-04" db="EMBL/GenBank/DDBJ databases">
        <authorList>
            <person name="Borisov I.G."/>
            <person name="Ivanikova N.V."/>
            <person name="Pinevich A.V."/>
        </authorList>
    </citation>
    <scope>NUCLEOTIDE SEQUENCE</scope>
    <source>
        <strain evidence="4">CALU 1027</strain>
    </source>
</reference>
<dbReference type="GO" id="GO:0016757">
    <property type="term" value="F:glycosyltransferase activity"/>
    <property type="evidence" value="ECO:0007669"/>
    <property type="project" value="InterPro"/>
</dbReference>
<dbReference type="Pfam" id="PF12000">
    <property type="entry name" value="Glyco_trans_4_3"/>
    <property type="match status" value="1"/>
</dbReference>
<evidence type="ECO:0000313" key="5">
    <source>
        <dbReference type="Proteomes" id="UP000034681"/>
    </source>
</evidence>
<dbReference type="InterPro" id="IPR022623">
    <property type="entry name" value="Glyco_trans_4"/>
</dbReference>
<dbReference type="eggNOG" id="COG0438">
    <property type="taxonomic scope" value="Bacteria"/>
</dbReference>
<feature type="domain" description="Glycosyl transferase family 4" evidence="3">
    <location>
        <begin position="26"/>
        <end position="192"/>
    </location>
</feature>
<dbReference type="PANTHER" id="PTHR46401">
    <property type="entry name" value="GLYCOSYLTRANSFERASE WBBK-RELATED"/>
    <property type="match status" value="1"/>
</dbReference>